<evidence type="ECO:0000256" key="3">
    <source>
        <dbReference type="ARBA" id="ARBA00022670"/>
    </source>
</evidence>
<dbReference type="SUPFAM" id="SSF50993">
    <property type="entry name" value="Peptidase/esterase 'gauge' domain"/>
    <property type="match status" value="1"/>
</dbReference>
<dbReference type="Gene3D" id="3.40.50.1820">
    <property type="entry name" value="alpha/beta hydrolase"/>
    <property type="match status" value="1"/>
</dbReference>
<protein>
    <recommendedName>
        <fullName evidence="2">prolyl oligopeptidase</fullName>
        <ecNumber evidence="2">3.4.21.26</ecNumber>
    </recommendedName>
</protein>
<accession>A0A926JPI1</accession>
<organism evidence="8 9">
    <name type="scientific">Sinomicrobium weinanense</name>
    <dbReference type="NCBI Taxonomy" id="2842200"/>
    <lineage>
        <taxon>Bacteria</taxon>
        <taxon>Pseudomonadati</taxon>
        <taxon>Bacteroidota</taxon>
        <taxon>Flavobacteriia</taxon>
        <taxon>Flavobacteriales</taxon>
        <taxon>Flavobacteriaceae</taxon>
        <taxon>Sinomicrobium</taxon>
    </lineage>
</organism>
<dbReference type="EMBL" id="JACVDC010000006">
    <property type="protein sequence ID" value="MBC9795095.1"/>
    <property type="molecule type" value="Genomic_DNA"/>
</dbReference>
<evidence type="ECO:0000256" key="1">
    <source>
        <dbReference type="ARBA" id="ARBA00001070"/>
    </source>
</evidence>
<dbReference type="AlphaFoldDB" id="A0A926JPI1"/>
<dbReference type="InterPro" id="IPR029058">
    <property type="entry name" value="AB_hydrolase_fold"/>
</dbReference>
<name>A0A926JPI1_9FLAO</name>
<feature type="domain" description="Peptidase S9A N-terminal" evidence="7">
    <location>
        <begin position="6"/>
        <end position="412"/>
    </location>
</feature>
<dbReference type="GO" id="GO:0006508">
    <property type="term" value="P:proteolysis"/>
    <property type="evidence" value="ECO:0007669"/>
    <property type="project" value="UniProtKB-KW"/>
</dbReference>
<keyword evidence="9" id="KW-1185">Reference proteome</keyword>
<dbReference type="PANTHER" id="PTHR42881:SF2">
    <property type="entry name" value="PROLYL ENDOPEPTIDASE"/>
    <property type="match status" value="1"/>
</dbReference>
<dbReference type="Gene3D" id="2.130.10.120">
    <property type="entry name" value="Prolyl oligopeptidase, N-terminal domain"/>
    <property type="match status" value="1"/>
</dbReference>
<evidence type="ECO:0000256" key="2">
    <source>
        <dbReference type="ARBA" id="ARBA00011897"/>
    </source>
</evidence>
<evidence type="ECO:0000313" key="8">
    <source>
        <dbReference type="EMBL" id="MBC9795095.1"/>
    </source>
</evidence>
<dbReference type="InterPro" id="IPR001375">
    <property type="entry name" value="Peptidase_S9_cat"/>
</dbReference>
<dbReference type="InterPro" id="IPR051167">
    <property type="entry name" value="Prolyl_oligopep/macrocyclase"/>
</dbReference>
<evidence type="ECO:0000259" key="6">
    <source>
        <dbReference type="Pfam" id="PF00326"/>
    </source>
</evidence>
<dbReference type="EC" id="3.4.21.26" evidence="2"/>
<dbReference type="PANTHER" id="PTHR42881">
    <property type="entry name" value="PROLYL ENDOPEPTIDASE"/>
    <property type="match status" value="1"/>
</dbReference>
<evidence type="ECO:0000256" key="4">
    <source>
        <dbReference type="ARBA" id="ARBA00022801"/>
    </source>
</evidence>
<evidence type="ECO:0000259" key="7">
    <source>
        <dbReference type="Pfam" id="PF02897"/>
    </source>
</evidence>
<dbReference type="RefSeq" id="WP_187964246.1">
    <property type="nucleotide sequence ID" value="NZ_JACVDC010000006.1"/>
</dbReference>
<keyword evidence="3" id="KW-0645">Protease</keyword>
<dbReference type="Pfam" id="PF02897">
    <property type="entry name" value="Peptidase_S9_N"/>
    <property type="match status" value="1"/>
</dbReference>
<comment type="caution">
    <text evidence="8">The sequence shown here is derived from an EMBL/GenBank/DDBJ whole genome shotgun (WGS) entry which is preliminary data.</text>
</comment>
<proteinExistence type="predicted"/>
<dbReference type="Proteomes" id="UP000653730">
    <property type="component" value="Unassembled WGS sequence"/>
</dbReference>
<dbReference type="GO" id="GO:0004252">
    <property type="term" value="F:serine-type endopeptidase activity"/>
    <property type="evidence" value="ECO:0007669"/>
    <property type="project" value="UniProtKB-EC"/>
</dbReference>
<feature type="domain" description="Peptidase S9 prolyl oligopeptidase catalytic" evidence="6">
    <location>
        <begin position="483"/>
        <end position="693"/>
    </location>
</feature>
<dbReference type="PRINTS" id="PR00862">
    <property type="entry name" value="PROLIGOPTASE"/>
</dbReference>
<keyword evidence="5" id="KW-0720">Serine protease</keyword>
<evidence type="ECO:0000256" key="5">
    <source>
        <dbReference type="ARBA" id="ARBA00022825"/>
    </source>
</evidence>
<dbReference type="GO" id="GO:0005829">
    <property type="term" value="C:cytosol"/>
    <property type="evidence" value="ECO:0007669"/>
    <property type="project" value="TreeGrafter"/>
</dbReference>
<sequence>MAPVKLVIDTYHGLDIEDPYRYMEDLKDTVVLNWLKQQGAYTSSELEKIPGKESLIALQEEVDHMLAAKITQLKITGNNKHFYLKRETDDNVSRLYYRKGFNKKEVLLFDPAEFDPDSKIEYIINYIQPDWDGNQIVVSLSKKGEEISQMVILDVSTGERKDLIIDHCWPAELGGISWLPDNSGFLYVHLPVIDPKSKDFLINTKSVLYKIGDDPKNLNVLFSSKFSPDFHAKAEDFPIVYIRNRNDKYMLGWFGGASSYSDTYYAPIPSGKNSFQPQWSLLYQADRQIKLPVIKGDSLIYRTSKNAPNFRICKTTLPNPDFDHPRILVPEKKMEVITDFEVTSKGIFYSTTKNGIEASLYKYNKGENIPIDLPEASGSLTITSKGTSYPDLWITTKGWTSNGNRYKYDISQNIFTKADLVKGVSLPGLKNLVVEELIVQSHDGEEVPLSLIYRKGIKKDGNNRVLYFGYGSYGFSMNPAIYNNLYPWVARGGIFAVPHVRGGGEKGETWHKGGFKTTKPNSWKDLIACTEYMIKEGYTAKERSVIWSGSAGGILVGRAMTERPDLFGAVIIQVGSMNMIRSETQPNGPNNVKEFGTVKDPEEFKALLEMDSYHHIKDGEHYPATIITAGMNDPRVVAWDPAKFAARLQAANASGNPILFDIDFESGHGVGDSKAKQFATIADLIAFALWQTGHKDYKYKEN</sequence>
<reference evidence="8 9" key="1">
    <citation type="submission" date="2020-09" db="EMBL/GenBank/DDBJ databases">
        <title>Sinomicrobium weinanense sp. nov., a halophilic bacteria isolated from saline-alkali soil.</title>
        <authorList>
            <person name="Wu P."/>
            <person name="Ren H."/>
            <person name="Mei Y."/>
            <person name="Liang Y."/>
            <person name="Chen Z."/>
        </authorList>
    </citation>
    <scope>NUCLEOTIDE SEQUENCE [LARGE SCALE GENOMIC DNA]</scope>
    <source>
        <strain evidence="8 9">FJxs</strain>
    </source>
</reference>
<comment type="catalytic activity">
    <reaction evidence="1">
        <text>Hydrolysis of Pro-|-Xaa &gt;&gt; Ala-|-Xaa in oligopeptides.</text>
        <dbReference type="EC" id="3.4.21.26"/>
    </reaction>
</comment>
<evidence type="ECO:0000313" key="9">
    <source>
        <dbReference type="Proteomes" id="UP000653730"/>
    </source>
</evidence>
<dbReference type="Pfam" id="PF00326">
    <property type="entry name" value="Peptidase_S9"/>
    <property type="match status" value="1"/>
</dbReference>
<keyword evidence="4" id="KW-0378">Hydrolase</keyword>
<gene>
    <name evidence="8" type="ORF">IBL28_03895</name>
</gene>
<dbReference type="GO" id="GO:0070012">
    <property type="term" value="F:oligopeptidase activity"/>
    <property type="evidence" value="ECO:0007669"/>
    <property type="project" value="TreeGrafter"/>
</dbReference>
<dbReference type="SUPFAM" id="SSF53474">
    <property type="entry name" value="alpha/beta-Hydrolases"/>
    <property type="match status" value="1"/>
</dbReference>
<dbReference type="InterPro" id="IPR002470">
    <property type="entry name" value="Peptidase_S9A"/>
</dbReference>
<dbReference type="InterPro" id="IPR023302">
    <property type="entry name" value="Pept_S9A_N"/>
</dbReference>